<sequence>MKYFIVEGVMKNQAAMNDDILRKHVEYSSKNAVEIGLTLVSGVKGDNSGGISIMKGGSLQKIEAYLANDPLKTSGIQEYHVIEILPHYINPGADEWFKDNNL</sequence>
<dbReference type="EMBL" id="CP096984">
    <property type="protein sequence ID" value="URZ13870.1"/>
    <property type="molecule type" value="Genomic_DNA"/>
</dbReference>
<keyword evidence="2" id="KW-1185">Reference proteome</keyword>
<dbReference type="RefSeq" id="WP_077834639.1">
    <property type="nucleotide sequence ID" value="NZ_CP096984.1"/>
</dbReference>
<keyword evidence="1" id="KW-0614">Plasmid</keyword>
<gene>
    <name evidence="1" type="ORF">CROST_046480</name>
</gene>
<dbReference type="InterPro" id="IPR011008">
    <property type="entry name" value="Dimeric_a/b-barrel"/>
</dbReference>
<dbReference type="SUPFAM" id="SSF54909">
    <property type="entry name" value="Dimeric alpha+beta barrel"/>
    <property type="match status" value="1"/>
</dbReference>
<evidence type="ECO:0000313" key="2">
    <source>
        <dbReference type="Proteomes" id="UP000190951"/>
    </source>
</evidence>
<organism evidence="1 2">
    <name type="scientific">Clostridium felsineum</name>
    <dbReference type="NCBI Taxonomy" id="36839"/>
    <lineage>
        <taxon>Bacteria</taxon>
        <taxon>Bacillati</taxon>
        <taxon>Bacillota</taxon>
        <taxon>Clostridia</taxon>
        <taxon>Eubacteriales</taxon>
        <taxon>Clostridiaceae</taxon>
        <taxon>Clostridium</taxon>
    </lineage>
</organism>
<dbReference type="KEGG" id="crw:CROST_046480"/>
<name>A0A1S8L0P4_9CLOT</name>
<dbReference type="AlphaFoldDB" id="A0A1S8L0P4"/>
<reference evidence="1 2" key="1">
    <citation type="submission" date="2022-04" db="EMBL/GenBank/DDBJ databases">
        <title>Genome sequence of C. roseum typestrain.</title>
        <authorList>
            <person name="Poehlein A."/>
            <person name="Schoch T."/>
            <person name="Duerre P."/>
            <person name="Daniel R."/>
        </authorList>
    </citation>
    <scope>NUCLEOTIDE SEQUENCE [LARGE SCALE GENOMIC DNA]</scope>
    <source>
        <strain evidence="1 2">DSM 7320</strain>
        <plasmid evidence="1 2">p330</plasmid>
    </source>
</reference>
<protein>
    <submittedName>
        <fullName evidence="1">Uncharacterized protein</fullName>
    </submittedName>
</protein>
<dbReference type="STRING" id="84029.CROST_34470"/>
<dbReference type="PANTHER" id="PTHR37828:SF1">
    <property type="entry name" value="YCII-RELATED DOMAIN-CONTAINING PROTEIN"/>
    <property type="match status" value="1"/>
</dbReference>
<accession>A0A1S8L0P4</accession>
<geneLocation type="plasmid" evidence="1 2">
    <name>p330</name>
</geneLocation>
<dbReference type="Proteomes" id="UP000190951">
    <property type="component" value="Plasmid p330"/>
</dbReference>
<dbReference type="PANTHER" id="PTHR37828">
    <property type="entry name" value="GSR2449 PROTEIN"/>
    <property type="match status" value="1"/>
</dbReference>
<proteinExistence type="predicted"/>
<evidence type="ECO:0000313" key="1">
    <source>
        <dbReference type="EMBL" id="URZ13870.1"/>
    </source>
</evidence>